<evidence type="ECO:0000313" key="2">
    <source>
        <dbReference type="EMBL" id="KAJ7024063.1"/>
    </source>
</evidence>
<keyword evidence="3" id="KW-1185">Reference proteome</keyword>
<accession>A0AAD6SBR7</accession>
<proteinExistence type="predicted"/>
<dbReference type="EMBL" id="JARJCM010000176">
    <property type="protein sequence ID" value="KAJ7024063.1"/>
    <property type="molecule type" value="Genomic_DNA"/>
</dbReference>
<name>A0AAD6SBR7_9AGAR</name>
<gene>
    <name evidence="2" type="ORF">C8F04DRAFT_1192800</name>
</gene>
<sequence length="235" mass="25985">MQDGRSGGAGAAAAQKNARLSMKFVAQEPRWKKGKKEEIIEREEKGNALDFEVAATVPGKRNRLAVSPSSARHQRLCNADGFEARTTNQEIKTTILSMARNSVGWQTRSGEVGECSGTPCATTRRVKLGHLENSQHLSGYAVHLNVRETTRKRKQQDGTSGSGFYQSARGLAWALYARVRARATLQLELVGALCRTRDARTRVGPACRDNVKLLHRAIDHDLKVPTNSPELYEQF</sequence>
<reference evidence="2" key="1">
    <citation type="submission" date="2023-03" db="EMBL/GenBank/DDBJ databases">
        <title>Massive genome expansion in bonnet fungi (Mycena s.s.) driven by repeated elements and novel gene families across ecological guilds.</title>
        <authorList>
            <consortium name="Lawrence Berkeley National Laboratory"/>
            <person name="Harder C.B."/>
            <person name="Miyauchi S."/>
            <person name="Viragh M."/>
            <person name="Kuo A."/>
            <person name="Thoen E."/>
            <person name="Andreopoulos B."/>
            <person name="Lu D."/>
            <person name="Skrede I."/>
            <person name="Drula E."/>
            <person name="Henrissat B."/>
            <person name="Morin E."/>
            <person name="Kohler A."/>
            <person name="Barry K."/>
            <person name="LaButti K."/>
            <person name="Morin E."/>
            <person name="Salamov A."/>
            <person name="Lipzen A."/>
            <person name="Mereny Z."/>
            <person name="Hegedus B."/>
            <person name="Baldrian P."/>
            <person name="Stursova M."/>
            <person name="Weitz H."/>
            <person name="Taylor A."/>
            <person name="Grigoriev I.V."/>
            <person name="Nagy L.G."/>
            <person name="Martin F."/>
            <person name="Kauserud H."/>
        </authorList>
    </citation>
    <scope>NUCLEOTIDE SEQUENCE</scope>
    <source>
        <strain evidence="2">CBHHK200</strain>
    </source>
</reference>
<protein>
    <submittedName>
        <fullName evidence="2">Uncharacterized protein</fullName>
    </submittedName>
</protein>
<feature type="region of interest" description="Disordered" evidence="1">
    <location>
        <begin position="1"/>
        <end position="26"/>
    </location>
</feature>
<dbReference type="AlphaFoldDB" id="A0AAD6SBR7"/>
<organism evidence="2 3">
    <name type="scientific">Mycena alexandri</name>
    <dbReference type="NCBI Taxonomy" id="1745969"/>
    <lineage>
        <taxon>Eukaryota</taxon>
        <taxon>Fungi</taxon>
        <taxon>Dikarya</taxon>
        <taxon>Basidiomycota</taxon>
        <taxon>Agaricomycotina</taxon>
        <taxon>Agaricomycetes</taxon>
        <taxon>Agaricomycetidae</taxon>
        <taxon>Agaricales</taxon>
        <taxon>Marasmiineae</taxon>
        <taxon>Mycenaceae</taxon>
        <taxon>Mycena</taxon>
    </lineage>
</organism>
<dbReference type="Proteomes" id="UP001218188">
    <property type="component" value="Unassembled WGS sequence"/>
</dbReference>
<comment type="caution">
    <text evidence="2">The sequence shown here is derived from an EMBL/GenBank/DDBJ whole genome shotgun (WGS) entry which is preliminary data.</text>
</comment>
<evidence type="ECO:0000313" key="3">
    <source>
        <dbReference type="Proteomes" id="UP001218188"/>
    </source>
</evidence>
<evidence type="ECO:0000256" key="1">
    <source>
        <dbReference type="SAM" id="MobiDB-lite"/>
    </source>
</evidence>
<feature type="compositionally biased region" description="Gly residues" evidence="1">
    <location>
        <begin position="1"/>
        <end position="10"/>
    </location>
</feature>